<evidence type="ECO:0000313" key="3">
    <source>
        <dbReference type="Proteomes" id="UP000608530"/>
    </source>
</evidence>
<dbReference type="Proteomes" id="UP000608530">
    <property type="component" value="Unassembled WGS sequence"/>
</dbReference>
<sequence length="154" mass="16647">MTSEPAEHTPSPRAAAFLSLGVIVWSDDPEVDPTVIADRNPVTLARSVALTIHDMLTDADLYAGAAEFVETLPPPEDWVWPEDVDDWLEALRESTPYPAYSFHRVPVSGGVDGTNHTAVTRHLEDALRAREQALTGEPAEPSASPPAAGRELGR</sequence>
<dbReference type="RefSeq" id="WP_200116404.1">
    <property type="nucleotide sequence ID" value="NZ_JAEHOH010000024.1"/>
</dbReference>
<feature type="compositionally biased region" description="Low complexity" evidence="1">
    <location>
        <begin position="137"/>
        <end position="148"/>
    </location>
</feature>
<proteinExistence type="predicted"/>
<dbReference type="AlphaFoldDB" id="A0A934QAE9"/>
<name>A0A934QAE9_9MICO</name>
<comment type="caution">
    <text evidence="2">The sequence shown here is derived from an EMBL/GenBank/DDBJ whole genome shotgun (WGS) entry which is preliminary data.</text>
</comment>
<keyword evidence="3" id="KW-1185">Reference proteome</keyword>
<accession>A0A934QAE9</accession>
<dbReference type="EMBL" id="JAEHOH010000024">
    <property type="protein sequence ID" value="MBK0420265.1"/>
    <property type="molecule type" value="Genomic_DNA"/>
</dbReference>
<evidence type="ECO:0000313" key="2">
    <source>
        <dbReference type="EMBL" id="MBK0420265.1"/>
    </source>
</evidence>
<reference evidence="2" key="1">
    <citation type="submission" date="2020-12" db="EMBL/GenBank/DDBJ databases">
        <title>Leucobacter sp. CAS1, isolated from Chromium sludge.</title>
        <authorList>
            <person name="Xu Z."/>
        </authorList>
    </citation>
    <scope>NUCLEOTIDE SEQUENCE</scope>
    <source>
        <strain evidence="2">CSA1</strain>
    </source>
</reference>
<feature type="region of interest" description="Disordered" evidence="1">
    <location>
        <begin position="132"/>
        <end position="154"/>
    </location>
</feature>
<gene>
    <name evidence="2" type="ORF">JD276_14620</name>
</gene>
<protein>
    <submittedName>
        <fullName evidence="2">Uncharacterized protein</fullName>
    </submittedName>
</protein>
<evidence type="ECO:0000256" key="1">
    <source>
        <dbReference type="SAM" id="MobiDB-lite"/>
    </source>
</evidence>
<organism evidence="2 3">
    <name type="scientific">Leucobacter chromiisoli</name>
    <dbReference type="NCBI Taxonomy" id="2796471"/>
    <lineage>
        <taxon>Bacteria</taxon>
        <taxon>Bacillati</taxon>
        <taxon>Actinomycetota</taxon>
        <taxon>Actinomycetes</taxon>
        <taxon>Micrococcales</taxon>
        <taxon>Microbacteriaceae</taxon>
        <taxon>Leucobacter</taxon>
    </lineage>
</organism>